<feature type="region of interest" description="Disordered" evidence="6">
    <location>
        <begin position="866"/>
        <end position="886"/>
    </location>
</feature>
<feature type="DNA-binding region" description="Homeobox" evidence="5">
    <location>
        <begin position="875"/>
        <end position="937"/>
    </location>
</feature>
<dbReference type="PROSITE" id="PS50071">
    <property type="entry name" value="HOMEOBOX_2"/>
    <property type="match status" value="2"/>
</dbReference>
<feature type="compositionally biased region" description="Polar residues" evidence="6">
    <location>
        <begin position="799"/>
        <end position="815"/>
    </location>
</feature>
<dbReference type="InterPro" id="IPR008422">
    <property type="entry name" value="KN_HD"/>
</dbReference>
<dbReference type="SUPFAM" id="SSF46689">
    <property type="entry name" value="Homeodomain-like"/>
    <property type="match status" value="2"/>
</dbReference>
<evidence type="ECO:0000256" key="2">
    <source>
        <dbReference type="ARBA" id="ARBA00023125"/>
    </source>
</evidence>
<dbReference type="PROSITE" id="PS00027">
    <property type="entry name" value="HOMEOBOX_1"/>
    <property type="match status" value="1"/>
</dbReference>
<feature type="region of interest" description="Disordered" evidence="6">
    <location>
        <begin position="799"/>
        <end position="824"/>
    </location>
</feature>
<feature type="compositionally biased region" description="Polar residues" evidence="6">
    <location>
        <begin position="13"/>
        <end position="27"/>
    </location>
</feature>
<evidence type="ECO:0000256" key="6">
    <source>
        <dbReference type="SAM" id="MobiDB-lite"/>
    </source>
</evidence>
<evidence type="ECO:0000256" key="1">
    <source>
        <dbReference type="ARBA" id="ARBA00004123"/>
    </source>
</evidence>
<dbReference type="Gene3D" id="1.10.10.60">
    <property type="entry name" value="Homeodomain-like"/>
    <property type="match status" value="2"/>
</dbReference>
<keyword evidence="4 5" id="KW-0539">Nucleus</keyword>
<feature type="compositionally biased region" description="Basic and acidic residues" evidence="6">
    <location>
        <begin position="866"/>
        <end position="875"/>
    </location>
</feature>
<dbReference type="PANTHER" id="PTHR11850">
    <property type="entry name" value="HOMEOBOX PROTEIN TRANSCRIPTION FACTORS"/>
    <property type="match status" value="1"/>
</dbReference>
<keyword evidence="9" id="KW-1185">Reference proteome</keyword>
<feature type="domain" description="Homeobox" evidence="7">
    <location>
        <begin position="837"/>
        <end position="872"/>
    </location>
</feature>
<organism evidence="8 9">
    <name type="scientific">Marchantia polymorpha subsp. ruderalis</name>
    <dbReference type="NCBI Taxonomy" id="1480154"/>
    <lineage>
        <taxon>Eukaryota</taxon>
        <taxon>Viridiplantae</taxon>
        <taxon>Streptophyta</taxon>
        <taxon>Embryophyta</taxon>
        <taxon>Marchantiophyta</taxon>
        <taxon>Marchantiopsida</taxon>
        <taxon>Marchantiidae</taxon>
        <taxon>Marchantiales</taxon>
        <taxon>Marchantiaceae</taxon>
        <taxon>Marchantia</taxon>
    </lineage>
</organism>
<comment type="caution">
    <text evidence="8">The sequence shown here is derived from an EMBL/GenBank/DDBJ whole genome shotgun (WGS) entry which is preliminary data.</text>
</comment>
<feature type="DNA-binding region" description="Homeobox" evidence="5">
    <location>
        <begin position="839"/>
        <end position="873"/>
    </location>
</feature>
<dbReference type="InterPro" id="IPR001356">
    <property type="entry name" value="HD"/>
</dbReference>
<dbReference type="InterPro" id="IPR050224">
    <property type="entry name" value="TALE_homeobox"/>
</dbReference>
<evidence type="ECO:0000259" key="7">
    <source>
        <dbReference type="PROSITE" id="PS50071"/>
    </source>
</evidence>
<feature type="region of interest" description="Disordered" evidence="6">
    <location>
        <begin position="10"/>
        <end position="34"/>
    </location>
</feature>
<feature type="domain" description="Homeobox" evidence="7">
    <location>
        <begin position="873"/>
        <end position="936"/>
    </location>
</feature>
<evidence type="ECO:0000256" key="3">
    <source>
        <dbReference type="ARBA" id="ARBA00023155"/>
    </source>
</evidence>
<reference evidence="8" key="1">
    <citation type="submission" date="2016-03" db="EMBL/GenBank/DDBJ databases">
        <title>Mechanisms controlling the formation of the plant cell surface in tip-growing cells are functionally conserved among land plants.</title>
        <authorList>
            <person name="Honkanen S."/>
            <person name="Jones V.A."/>
            <person name="Morieri G."/>
            <person name="Champion C."/>
            <person name="Hetherington A.J."/>
            <person name="Kelly S."/>
            <person name="Saint-Marcoux D."/>
            <person name="Proust H."/>
            <person name="Prescott H."/>
            <person name="Dolan L."/>
        </authorList>
    </citation>
    <scope>NUCLEOTIDE SEQUENCE [LARGE SCALE GENOMIC DNA]</scope>
    <source>
        <tissue evidence="8">Whole gametophyte</tissue>
    </source>
</reference>
<dbReference type="GO" id="GO:0005634">
    <property type="term" value="C:nucleus"/>
    <property type="evidence" value="ECO:0007669"/>
    <property type="project" value="UniProtKB-SubCell"/>
</dbReference>
<evidence type="ECO:0000256" key="4">
    <source>
        <dbReference type="ARBA" id="ARBA00023242"/>
    </source>
</evidence>
<keyword evidence="2 5" id="KW-0238">DNA-binding</keyword>
<dbReference type="Proteomes" id="UP000077202">
    <property type="component" value="Unassembled WGS sequence"/>
</dbReference>
<dbReference type="GO" id="GO:0000981">
    <property type="term" value="F:DNA-binding transcription factor activity, RNA polymerase II-specific"/>
    <property type="evidence" value="ECO:0007669"/>
    <property type="project" value="InterPro"/>
</dbReference>
<accession>A0A176WAB8</accession>
<dbReference type="CDD" id="cd00086">
    <property type="entry name" value="homeodomain"/>
    <property type="match status" value="2"/>
</dbReference>
<protein>
    <recommendedName>
        <fullName evidence="7">Homeobox domain-containing protein</fullName>
    </recommendedName>
</protein>
<dbReference type="AlphaFoldDB" id="A0A176WAB8"/>
<evidence type="ECO:0000256" key="5">
    <source>
        <dbReference type="PROSITE-ProRule" id="PRU00108"/>
    </source>
</evidence>
<gene>
    <name evidence="8" type="ORF">AXG93_4486s1020</name>
</gene>
<comment type="subcellular location">
    <subcellularLocation>
        <location evidence="1 5">Nucleus</location>
    </subcellularLocation>
</comment>
<proteinExistence type="predicted"/>
<keyword evidence="3 5" id="KW-0371">Homeobox</keyword>
<name>A0A176WAB8_MARPO</name>
<sequence>MGEFLDWVDSLFSDPSEQADGRTSGTNDGDKSMQIGARAHVLVVSSSEECRPDGASGDQVDRGNADVVAGHNSFEDGQLYAPRTPGGFIMDSFSGEMEPTNSITSSPFLEAPTTFVSLRQARTSNGYATSESLASAYGFMSDYCCPTEAMQSTPYVQIGDYCRTVVPPPFTGADATFYSGDHRQLWLDPSTSESSEFINSATTSSGFGTQQPIEFDCSTLDSSWLMESETTYGFVPPYQAQVRCNNLQSSAFAYDCNTVEVSHIMRMATTGEYSSDHQNADDCTTIKSAKHTTEATTYTDNHELHSPTVDELWTYLSTFGMCVPEDQPRDEFSQSGNVALADHMDFGHHLNAPPKITPQSPVCFDYRDTGQKSVHPEVWGSTSHVDSRIVTAFHHQELGHRQEAPTIACPLQQEVLDDHIAQESVYCNASTSNDEASTFVFDIDYMAYGHGLEEPTTTCTSQREGLVAFTAEESVGIKTSGVILNMDTRLVSDNQHLEFDQQFEAPTTCKPQPGMLLDSSAGDDASNLERRFASDSEHMEFSHRLKAPSMCTPQAQAILDNTAQKASHAEDMQQVIEVPLCQRDTHHEFEQGNHWVVGQQYLLQVLSSLGHASSTNVKLLVEDVFNQIFPFDKASNDSMDYEARHSQEVLSPVPYPQTYVEEVLATLACCSQRPELPLVPSGDNDNLNAVRGCEAEDPQEVCVSASSPPGCVEEVLDKDMDMDSSSDQLAWAPVPSPDDEIVTEMRACEPCNRGEEFASAPISQGSMREVLESNHPTCSQQLEFTPRPAPVDDHVKATNSILDTNDDSSTGSLTSSRRKELEGTGSRTWWEKNELIPYPSQREVYEMSRRTNLTLQQISDWFKNERSRKWRDDPRKKKANRLPPRATRLLSTWASEHLSHPNPSREQREDLAKESGVTYVQVSNWFMNFRKRSKARIRKAKASNIP</sequence>
<dbReference type="EMBL" id="LVLJ01001453">
    <property type="protein sequence ID" value="OAE29531.1"/>
    <property type="molecule type" value="Genomic_DNA"/>
</dbReference>
<evidence type="ECO:0000313" key="8">
    <source>
        <dbReference type="EMBL" id="OAE29531.1"/>
    </source>
</evidence>
<dbReference type="InterPro" id="IPR017970">
    <property type="entry name" value="Homeobox_CS"/>
</dbReference>
<dbReference type="SMART" id="SM00389">
    <property type="entry name" value="HOX"/>
    <property type="match status" value="2"/>
</dbReference>
<evidence type="ECO:0000313" key="9">
    <source>
        <dbReference type="Proteomes" id="UP000077202"/>
    </source>
</evidence>
<dbReference type="InterPro" id="IPR009057">
    <property type="entry name" value="Homeodomain-like_sf"/>
</dbReference>
<dbReference type="Pfam" id="PF05920">
    <property type="entry name" value="Homeobox_KN"/>
    <property type="match status" value="2"/>
</dbReference>
<dbReference type="GO" id="GO:0003677">
    <property type="term" value="F:DNA binding"/>
    <property type="evidence" value="ECO:0007669"/>
    <property type="project" value="UniProtKB-UniRule"/>
</dbReference>